<dbReference type="InterPro" id="IPR017939">
    <property type="entry name" value="G-Glutamylcylcotransferase"/>
</dbReference>
<dbReference type="RefSeq" id="WP_259865716.1">
    <property type="nucleotide sequence ID" value="NZ_JAMQJZ010000006.1"/>
</dbReference>
<evidence type="ECO:0000256" key="1">
    <source>
        <dbReference type="ARBA" id="ARBA00023239"/>
    </source>
</evidence>
<feature type="binding site" evidence="3">
    <location>
        <position position="120"/>
    </location>
    <ligand>
        <name>substrate</name>
    </ligand>
</feature>
<evidence type="ECO:0000256" key="2">
    <source>
        <dbReference type="PIRSR" id="PIRSR617939-1"/>
    </source>
</evidence>
<comment type="caution">
    <text evidence="5">The sequence shown here is derived from an EMBL/GenBank/DDBJ whole genome shotgun (WGS) entry which is preliminary data.</text>
</comment>
<dbReference type="CDD" id="cd06661">
    <property type="entry name" value="GGCT_like"/>
    <property type="match status" value="1"/>
</dbReference>
<dbReference type="InterPro" id="IPR036568">
    <property type="entry name" value="GGCT-like_sf"/>
</dbReference>
<sequence>MPLYFAYGSCMSLKDLQRHVPEAVLVGPAVLEGYSLGFTLWSKHREGGVADIVPQEGARVEGVIFDVPDFTGLDLREGHPDMYQRIVVSVKPVGKDEYINISTYEVVEKQEEELDPSKAYADIIIDGARNLSKVYQKQLQDRFKGII</sequence>
<evidence type="ECO:0000256" key="3">
    <source>
        <dbReference type="PIRSR" id="PIRSR617939-2"/>
    </source>
</evidence>
<dbReference type="EMBL" id="JAMQJZ010000006">
    <property type="protein sequence ID" value="MDC3420689.1"/>
    <property type="molecule type" value="Genomic_DNA"/>
</dbReference>
<dbReference type="SUPFAM" id="SSF110857">
    <property type="entry name" value="Gamma-glutamyl cyclotransferase-like"/>
    <property type="match status" value="1"/>
</dbReference>
<feature type="active site" description="Proton acceptor" evidence="2">
    <location>
        <position position="77"/>
    </location>
</feature>
<accession>A0A9X3WNS7</accession>
<dbReference type="PANTHER" id="PTHR12935">
    <property type="entry name" value="GAMMA-GLUTAMYLCYCLOTRANSFERASE"/>
    <property type="match status" value="1"/>
</dbReference>
<proteinExistence type="predicted"/>
<feature type="domain" description="Gamma-glutamylcyclotransferase AIG2-like" evidence="4">
    <location>
        <begin position="4"/>
        <end position="117"/>
    </location>
</feature>
<dbReference type="Proteomes" id="UP001145072">
    <property type="component" value="Unassembled WGS sequence"/>
</dbReference>
<protein>
    <submittedName>
        <fullName evidence="5">Gamma-glutamylcyclotransferase</fullName>
    </submittedName>
</protein>
<evidence type="ECO:0000259" key="4">
    <source>
        <dbReference type="Pfam" id="PF06094"/>
    </source>
</evidence>
<gene>
    <name evidence="5" type="ORF">NC661_09945</name>
</gene>
<dbReference type="Pfam" id="PF06094">
    <property type="entry name" value="GGACT"/>
    <property type="match status" value="1"/>
</dbReference>
<dbReference type="InterPro" id="IPR009288">
    <property type="entry name" value="AIG2-like_dom"/>
</dbReference>
<organism evidence="5 6">
    <name type="scientific">Aquibacillus koreensis</name>
    <dbReference type="NCBI Taxonomy" id="279446"/>
    <lineage>
        <taxon>Bacteria</taxon>
        <taxon>Bacillati</taxon>
        <taxon>Bacillota</taxon>
        <taxon>Bacilli</taxon>
        <taxon>Bacillales</taxon>
        <taxon>Bacillaceae</taxon>
        <taxon>Aquibacillus</taxon>
    </lineage>
</organism>
<evidence type="ECO:0000313" key="5">
    <source>
        <dbReference type="EMBL" id="MDC3420689.1"/>
    </source>
</evidence>
<evidence type="ECO:0000313" key="6">
    <source>
        <dbReference type="Proteomes" id="UP001145072"/>
    </source>
</evidence>
<dbReference type="GO" id="GO:0003839">
    <property type="term" value="F:gamma-glutamylcyclotransferase activity"/>
    <property type="evidence" value="ECO:0007669"/>
    <property type="project" value="InterPro"/>
</dbReference>
<name>A0A9X3WNS7_9BACI</name>
<dbReference type="InterPro" id="IPR013024">
    <property type="entry name" value="GGCT-like"/>
</dbReference>
<keyword evidence="1" id="KW-0456">Lyase</keyword>
<dbReference type="PANTHER" id="PTHR12935:SF0">
    <property type="entry name" value="GAMMA-GLUTAMYLCYCLOTRANSFERASE"/>
    <property type="match status" value="1"/>
</dbReference>
<dbReference type="Gene3D" id="3.10.490.10">
    <property type="entry name" value="Gamma-glutamyl cyclotransferase-like"/>
    <property type="match status" value="1"/>
</dbReference>
<reference evidence="5" key="1">
    <citation type="submission" date="2022-06" db="EMBL/GenBank/DDBJ databases">
        <title>Aquibacillus sp. a new bacterium isolated from soil saline samples.</title>
        <authorList>
            <person name="Galisteo C."/>
            <person name="De La Haba R."/>
            <person name="Sanchez-Porro C."/>
            <person name="Ventosa A."/>
        </authorList>
    </citation>
    <scope>NUCLEOTIDE SEQUENCE</scope>
    <source>
        <strain evidence="5">JCM 12387</strain>
    </source>
</reference>
<feature type="binding site" evidence="3">
    <location>
        <begin position="4"/>
        <end position="9"/>
    </location>
    <ligand>
        <name>substrate</name>
    </ligand>
</feature>
<dbReference type="AlphaFoldDB" id="A0A9X3WNS7"/>
<keyword evidence="6" id="KW-1185">Reference proteome</keyword>